<keyword evidence="6 10" id="KW-1133">Transmembrane helix</keyword>
<keyword evidence="4 10" id="KW-1003">Cell membrane</keyword>
<organism evidence="13">
    <name type="scientific">Cucumis melo</name>
    <name type="common">Muskmelon</name>
    <dbReference type="NCBI Taxonomy" id="3656"/>
    <lineage>
        <taxon>Eukaryota</taxon>
        <taxon>Viridiplantae</taxon>
        <taxon>Streptophyta</taxon>
        <taxon>Embryophyta</taxon>
        <taxon>Tracheophyta</taxon>
        <taxon>Spermatophyta</taxon>
        <taxon>Magnoliopsida</taxon>
        <taxon>eudicotyledons</taxon>
        <taxon>Gunneridae</taxon>
        <taxon>Pentapetalae</taxon>
        <taxon>rosids</taxon>
        <taxon>fabids</taxon>
        <taxon>Cucurbitales</taxon>
        <taxon>Cucurbitaceae</taxon>
        <taxon>Benincaseae</taxon>
        <taxon>Cucumis</taxon>
    </lineage>
</organism>
<feature type="domain" description="Casparian strip membrane protein" evidence="12">
    <location>
        <begin position="99"/>
        <end position="247"/>
    </location>
</feature>
<keyword evidence="11" id="KW-0732">Signal</keyword>
<proteinExistence type="inferred from homology"/>
<name>A0A9I9CWI0_CUCME</name>
<evidence type="ECO:0000256" key="9">
    <source>
        <dbReference type="ARBA" id="ARBA00025302"/>
    </source>
</evidence>
<dbReference type="InterPro" id="IPR006702">
    <property type="entry name" value="CASP_dom"/>
</dbReference>
<dbReference type="InterPro" id="IPR044173">
    <property type="entry name" value="CASPL"/>
</dbReference>
<dbReference type="NCBIfam" id="TIGR01569">
    <property type="entry name" value="A_tha_TIGR01569"/>
    <property type="match status" value="1"/>
</dbReference>
<evidence type="ECO:0000256" key="7">
    <source>
        <dbReference type="ARBA" id="ARBA00023136"/>
    </source>
</evidence>
<dbReference type="InterPro" id="IPR006459">
    <property type="entry name" value="CASP/CASPL"/>
</dbReference>
<dbReference type="PANTHER" id="PTHR36488:SF11">
    <property type="entry name" value="CASP-LIKE PROTEIN"/>
    <property type="match status" value="1"/>
</dbReference>
<comment type="caution">
    <text evidence="10">Lacks conserved residue(s) required for the propagation of feature annotation.</text>
</comment>
<evidence type="ECO:0000256" key="5">
    <source>
        <dbReference type="ARBA" id="ARBA00022692"/>
    </source>
</evidence>
<dbReference type="GO" id="GO:0005886">
    <property type="term" value="C:plasma membrane"/>
    <property type="evidence" value="ECO:0007669"/>
    <property type="project" value="UniProtKB-SubCell"/>
</dbReference>
<dbReference type="GO" id="GO:0071555">
    <property type="term" value="P:cell wall organization"/>
    <property type="evidence" value="ECO:0007669"/>
    <property type="project" value="UniProtKB-KW"/>
</dbReference>
<accession>A0A9I9CWI0</accession>
<comment type="subcellular location">
    <subcellularLocation>
        <location evidence="1 10">Cell membrane</location>
        <topology evidence="1 10">Multi-pass membrane protein</topology>
    </subcellularLocation>
</comment>
<evidence type="ECO:0000256" key="6">
    <source>
        <dbReference type="ARBA" id="ARBA00022989"/>
    </source>
</evidence>
<dbReference type="PANTHER" id="PTHR36488">
    <property type="entry name" value="CASP-LIKE PROTEIN 1U1"/>
    <property type="match status" value="1"/>
</dbReference>
<evidence type="ECO:0000256" key="2">
    <source>
        <dbReference type="ARBA" id="ARBA00007651"/>
    </source>
</evidence>
<feature type="chain" id="PRO_5039925023" description="CASP-like protein" evidence="11">
    <location>
        <begin position="21"/>
        <end position="263"/>
    </location>
</feature>
<dbReference type="Gramene" id="MELO3C009495.2.1">
    <property type="protein sequence ID" value="MELO3C009495.2.1"/>
    <property type="gene ID" value="MELO3C009495.2"/>
</dbReference>
<dbReference type="Pfam" id="PF04535">
    <property type="entry name" value="CASP_dom"/>
    <property type="match status" value="1"/>
</dbReference>
<comment type="subunit">
    <text evidence="3 10">Homodimer and heterodimers.</text>
</comment>
<dbReference type="AlphaFoldDB" id="A0A9I9CWI0"/>
<evidence type="ECO:0000256" key="3">
    <source>
        <dbReference type="ARBA" id="ARBA00011489"/>
    </source>
</evidence>
<evidence type="ECO:0000256" key="4">
    <source>
        <dbReference type="ARBA" id="ARBA00022475"/>
    </source>
</evidence>
<evidence type="ECO:0000256" key="1">
    <source>
        <dbReference type="ARBA" id="ARBA00004651"/>
    </source>
</evidence>
<feature type="transmembrane region" description="Helical" evidence="10">
    <location>
        <begin position="149"/>
        <end position="172"/>
    </location>
</feature>
<protein>
    <recommendedName>
        <fullName evidence="10">CASP-like protein</fullName>
    </recommendedName>
</protein>
<feature type="signal peptide" evidence="11">
    <location>
        <begin position="1"/>
        <end position="20"/>
    </location>
</feature>
<evidence type="ECO:0000256" key="8">
    <source>
        <dbReference type="ARBA" id="ARBA00023316"/>
    </source>
</evidence>
<dbReference type="EnsemblPlants" id="MELO3C009495.2.1">
    <property type="protein sequence ID" value="MELO3C009495.2.1"/>
    <property type="gene ID" value="MELO3C009495.2"/>
</dbReference>
<comment type="function">
    <text evidence="9">Regulates membrane-cell wall junctions and localized cell wall deposition. Required for establishment of the Casparian strip membrane domain (CSD) and the subsequent formation of Casparian strips, a cell wall modification of the root endodermis that determines an apoplastic barrier between the intraorganismal apoplasm and the extraorganismal apoplasm and prevents lateral diffusion.</text>
</comment>
<evidence type="ECO:0000313" key="13">
    <source>
        <dbReference type="EnsemblPlants" id="MELO3C009495.2.1"/>
    </source>
</evidence>
<feature type="transmembrane region" description="Helical" evidence="10">
    <location>
        <begin position="237"/>
        <end position="259"/>
    </location>
</feature>
<keyword evidence="7 10" id="KW-0472">Membrane</keyword>
<reference evidence="13" key="1">
    <citation type="submission" date="2023-03" db="UniProtKB">
        <authorList>
            <consortium name="EnsemblPlants"/>
        </authorList>
    </citation>
    <scope>IDENTIFICATION</scope>
</reference>
<sequence>FAPLLFLTFLFSTNLLPCHPFSSIYSPIPKLPFLTITQNPSNYSNKFSLCIIFPSLIPNMKNSGDSTVIDVPPTAGSSSKKKAVVSTAAPQQASGGVKRGLSIFDFVIRLGALGAALGAAAAMGTSDETLPFFTQFFQFEASYDDLPTFQFFLIAMGIVAGYLALSLPFSIVCIVRPGAVGLRLLLLILDTVVLTLATSAAAAAAAIVYLAHDGNSSTNWLAICDQFEDFCQNISGAVIGAFIAALLMMFLILLSAFAIRNTH</sequence>
<evidence type="ECO:0000259" key="12">
    <source>
        <dbReference type="Pfam" id="PF04535"/>
    </source>
</evidence>
<evidence type="ECO:0000256" key="10">
    <source>
        <dbReference type="RuleBase" id="RU361233"/>
    </source>
</evidence>
<keyword evidence="5 10" id="KW-0812">Transmembrane</keyword>
<keyword evidence="8" id="KW-0961">Cell wall biogenesis/degradation</keyword>
<feature type="transmembrane region" description="Helical" evidence="10">
    <location>
        <begin position="184"/>
        <end position="211"/>
    </location>
</feature>
<evidence type="ECO:0000256" key="11">
    <source>
        <dbReference type="SAM" id="SignalP"/>
    </source>
</evidence>
<comment type="similarity">
    <text evidence="2 10">Belongs to the Casparian strip membrane proteins (CASP) family.</text>
</comment>